<dbReference type="SUPFAM" id="SSF55811">
    <property type="entry name" value="Nudix"/>
    <property type="match status" value="1"/>
</dbReference>
<dbReference type="Proteomes" id="UP000244240">
    <property type="component" value="Unassembled WGS sequence"/>
</dbReference>
<evidence type="ECO:0000259" key="4">
    <source>
        <dbReference type="PROSITE" id="PS51462"/>
    </source>
</evidence>
<feature type="domain" description="Nudix hydrolase" evidence="4">
    <location>
        <begin position="105"/>
        <end position="227"/>
    </location>
</feature>
<name>A0A2T6B7A1_9BACL</name>
<dbReference type="EMBL" id="QBKR01000032">
    <property type="protein sequence ID" value="PTX51925.1"/>
    <property type="molecule type" value="Genomic_DNA"/>
</dbReference>
<reference evidence="5 6" key="1">
    <citation type="submission" date="2018-04" db="EMBL/GenBank/DDBJ databases">
        <title>Genomic Encyclopedia of Archaeal and Bacterial Type Strains, Phase II (KMG-II): from individual species to whole genera.</title>
        <authorList>
            <person name="Goeker M."/>
        </authorList>
    </citation>
    <scope>NUCLEOTIDE SEQUENCE [LARGE SCALE GENOMIC DNA]</scope>
    <source>
        <strain evidence="5 6">DSM 45787</strain>
    </source>
</reference>
<dbReference type="GO" id="GO:0016787">
    <property type="term" value="F:hydrolase activity"/>
    <property type="evidence" value="ECO:0007669"/>
    <property type="project" value="UniProtKB-KW"/>
</dbReference>
<dbReference type="PROSITE" id="PS00893">
    <property type="entry name" value="NUDIX_BOX"/>
    <property type="match status" value="1"/>
</dbReference>
<dbReference type="PANTHER" id="PTHR43046:SF2">
    <property type="entry name" value="8-OXO-DGTP DIPHOSPHATASE-RELATED"/>
    <property type="match status" value="1"/>
</dbReference>
<keyword evidence="6" id="KW-1185">Reference proteome</keyword>
<dbReference type="Pfam" id="PF00293">
    <property type="entry name" value="NUDIX"/>
    <property type="match status" value="1"/>
</dbReference>
<dbReference type="CDD" id="cd02883">
    <property type="entry name" value="NUDIX_Hydrolase"/>
    <property type="match status" value="1"/>
</dbReference>
<evidence type="ECO:0000256" key="3">
    <source>
        <dbReference type="RuleBase" id="RU003476"/>
    </source>
</evidence>
<dbReference type="InterPro" id="IPR015797">
    <property type="entry name" value="NUDIX_hydrolase-like_dom_sf"/>
</dbReference>
<sequence>MVDIQWTYRFSGNKQTGNPSEPSPIFRLRLLYQRSGGVCNGRWMDPSGSVSEHWRFPSMEAYRNASKTVSASLMETEGRDENEWLRIHGIGKEEQFLQPLEGSVPRHIVSVFGVISDNRGEILLVRTYWRGDTWEPPGGQVEEGETLDAAVKREIREETGIEVELFGVAGVYQNMEVGNVAVGFRGQAAGGRLRPSAETREVSFHPPDDLDRLIRRPQFRDRIRDGLRGRWIPFGPYGGGGQA</sequence>
<keyword evidence="2 3" id="KW-0378">Hydrolase</keyword>
<evidence type="ECO:0000256" key="1">
    <source>
        <dbReference type="ARBA" id="ARBA00001946"/>
    </source>
</evidence>
<dbReference type="PRINTS" id="PR00502">
    <property type="entry name" value="NUDIXFAMILY"/>
</dbReference>
<comment type="cofactor">
    <cofactor evidence="1">
        <name>Mg(2+)</name>
        <dbReference type="ChEBI" id="CHEBI:18420"/>
    </cofactor>
</comment>
<proteinExistence type="inferred from homology"/>
<comment type="similarity">
    <text evidence="3">Belongs to the Nudix hydrolase family.</text>
</comment>
<evidence type="ECO:0000313" key="6">
    <source>
        <dbReference type="Proteomes" id="UP000244240"/>
    </source>
</evidence>
<dbReference type="RefSeq" id="WP_211308303.1">
    <property type="nucleotide sequence ID" value="NZ_QBKR01000032.1"/>
</dbReference>
<dbReference type="PANTHER" id="PTHR43046">
    <property type="entry name" value="GDP-MANNOSE MANNOSYL HYDROLASE"/>
    <property type="match status" value="1"/>
</dbReference>
<organism evidence="5 6">
    <name type="scientific">Melghirimyces profundicolus</name>
    <dbReference type="NCBI Taxonomy" id="1242148"/>
    <lineage>
        <taxon>Bacteria</taxon>
        <taxon>Bacillati</taxon>
        <taxon>Bacillota</taxon>
        <taxon>Bacilli</taxon>
        <taxon>Bacillales</taxon>
        <taxon>Thermoactinomycetaceae</taxon>
        <taxon>Melghirimyces</taxon>
    </lineage>
</organism>
<evidence type="ECO:0000256" key="2">
    <source>
        <dbReference type="ARBA" id="ARBA00022801"/>
    </source>
</evidence>
<dbReference type="InterPro" id="IPR000086">
    <property type="entry name" value="NUDIX_hydrolase_dom"/>
</dbReference>
<comment type="caution">
    <text evidence="5">The sequence shown here is derived from an EMBL/GenBank/DDBJ whole genome shotgun (WGS) entry which is preliminary data.</text>
</comment>
<accession>A0A2T6B7A1</accession>
<protein>
    <submittedName>
        <fullName evidence="5">ADP-ribose pyrophosphatase YjhB (NUDIX family)</fullName>
    </submittedName>
</protein>
<gene>
    <name evidence="5" type="ORF">C8P63_1323</name>
</gene>
<dbReference type="AlphaFoldDB" id="A0A2T6B7A1"/>
<dbReference type="PROSITE" id="PS51462">
    <property type="entry name" value="NUDIX"/>
    <property type="match status" value="1"/>
</dbReference>
<dbReference type="InterPro" id="IPR020084">
    <property type="entry name" value="NUDIX_hydrolase_CS"/>
</dbReference>
<dbReference type="InterPro" id="IPR020476">
    <property type="entry name" value="Nudix_hydrolase"/>
</dbReference>
<evidence type="ECO:0000313" key="5">
    <source>
        <dbReference type="EMBL" id="PTX51925.1"/>
    </source>
</evidence>
<dbReference type="Gene3D" id="3.90.79.10">
    <property type="entry name" value="Nucleoside Triphosphate Pyrophosphohydrolase"/>
    <property type="match status" value="1"/>
</dbReference>